<keyword evidence="2" id="KW-0812">Transmembrane</keyword>
<evidence type="ECO:0000256" key="1">
    <source>
        <dbReference type="ARBA" id="ARBA00022481"/>
    </source>
</evidence>
<evidence type="ECO:0000256" key="2">
    <source>
        <dbReference type="SAM" id="Phobius"/>
    </source>
</evidence>
<dbReference type="InterPro" id="IPR012902">
    <property type="entry name" value="N_methyl_site"/>
</dbReference>
<dbReference type="EMBL" id="JAMQGP010000006">
    <property type="protein sequence ID" value="MCM2680611.1"/>
    <property type="molecule type" value="Genomic_DNA"/>
</dbReference>
<accession>A0AA41W853</accession>
<dbReference type="PROSITE" id="PS00409">
    <property type="entry name" value="PROKAR_NTER_METHYL"/>
    <property type="match status" value="1"/>
</dbReference>
<dbReference type="Proteomes" id="UP001165393">
    <property type="component" value="Unassembled WGS sequence"/>
</dbReference>
<gene>
    <name evidence="3" type="ORF">NAF29_13160</name>
</gene>
<dbReference type="AlphaFoldDB" id="A0AA41W853"/>
<keyword evidence="2" id="KW-0472">Membrane</keyword>
<sequence>MIIGKRSIRGFSLIELMIAVLILGVLVLVAYPSYTDHVMSTKRQKAMADLLALANAMETYKAQSYSYGGAGANGADTGAPTIFNSWSPADEPSANKAYNLTIKKIGDNGRTYELLATPLSTENMSKDGKLLYRSDGAKAWDSNNDGTFASSEYCWQC</sequence>
<protein>
    <submittedName>
        <fullName evidence="3">Prepilin-type N-terminal cleavage/methylation domain-containing protein</fullName>
    </submittedName>
</protein>
<evidence type="ECO:0000313" key="4">
    <source>
        <dbReference type="Proteomes" id="UP001165393"/>
    </source>
</evidence>
<keyword evidence="1" id="KW-0488">Methylation</keyword>
<dbReference type="GO" id="GO:0015628">
    <property type="term" value="P:protein secretion by the type II secretion system"/>
    <property type="evidence" value="ECO:0007669"/>
    <property type="project" value="InterPro"/>
</dbReference>
<dbReference type="Gene3D" id="3.30.700.10">
    <property type="entry name" value="Glycoprotein, Type 4 Pilin"/>
    <property type="match status" value="1"/>
</dbReference>
<organism evidence="3 4">
    <name type="scientific">Echinimonas agarilytica</name>
    <dbReference type="NCBI Taxonomy" id="1215918"/>
    <lineage>
        <taxon>Bacteria</taxon>
        <taxon>Pseudomonadati</taxon>
        <taxon>Pseudomonadota</taxon>
        <taxon>Gammaproteobacteria</taxon>
        <taxon>Alteromonadales</taxon>
        <taxon>Echinimonadaceae</taxon>
        <taxon>Echinimonas</taxon>
    </lineage>
</organism>
<dbReference type="InterPro" id="IPR031982">
    <property type="entry name" value="PilE-like"/>
</dbReference>
<proteinExistence type="predicted"/>
<feature type="transmembrane region" description="Helical" evidence="2">
    <location>
        <begin position="12"/>
        <end position="34"/>
    </location>
</feature>
<dbReference type="NCBIfam" id="TIGR02532">
    <property type="entry name" value="IV_pilin_GFxxxE"/>
    <property type="match status" value="1"/>
</dbReference>
<dbReference type="GO" id="GO:0043683">
    <property type="term" value="P:type IV pilus assembly"/>
    <property type="evidence" value="ECO:0007669"/>
    <property type="project" value="InterPro"/>
</dbReference>
<dbReference type="InterPro" id="IPR000983">
    <property type="entry name" value="Bac_GSPG_pilin"/>
</dbReference>
<dbReference type="RefSeq" id="WP_251262082.1">
    <property type="nucleotide sequence ID" value="NZ_JAMQGP010000006.1"/>
</dbReference>
<reference evidence="3 4" key="1">
    <citation type="journal article" date="2013" name="Antonie Van Leeuwenhoek">
        <title>Echinimonas agarilytica gen. nov., sp. nov., a new gammaproteobacterium isolated from the sea urchin Strongylocentrotus intermedius.</title>
        <authorList>
            <person name="Nedashkovskaya O.I."/>
            <person name="Stenkova A.M."/>
            <person name="Zhukova N.V."/>
            <person name="Van Trappen S."/>
            <person name="Lee J.S."/>
            <person name="Kim S.B."/>
        </authorList>
    </citation>
    <scope>NUCLEOTIDE SEQUENCE [LARGE SCALE GENOMIC DNA]</scope>
    <source>
        <strain evidence="3 4">KMM 6351</strain>
    </source>
</reference>
<dbReference type="Pfam" id="PF07963">
    <property type="entry name" value="N_methyl"/>
    <property type="match status" value="1"/>
</dbReference>
<comment type="caution">
    <text evidence="3">The sequence shown here is derived from an EMBL/GenBank/DDBJ whole genome shotgun (WGS) entry which is preliminary data.</text>
</comment>
<name>A0AA41W853_9GAMM</name>
<dbReference type="PRINTS" id="PR00813">
    <property type="entry name" value="BCTERIALGSPG"/>
</dbReference>
<keyword evidence="4" id="KW-1185">Reference proteome</keyword>
<dbReference type="SUPFAM" id="SSF54523">
    <property type="entry name" value="Pili subunits"/>
    <property type="match status" value="1"/>
</dbReference>
<keyword evidence="2" id="KW-1133">Transmembrane helix</keyword>
<dbReference type="Pfam" id="PF16732">
    <property type="entry name" value="ComP_DUS"/>
    <property type="match status" value="1"/>
</dbReference>
<dbReference type="GO" id="GO:0015627">
    <property type="term" value="C:type II protein secretion system complex"/>
    <property type="evidence" value="ECO:0007669"/>
    <property type="project" value="InterPro"/>
</dbReference>
<evidence type="ECO:0000313" key="3">
    <source>
        <dbReference type="EMBL" id="MCM2680611.1"/>
    </source>
</evidence>
<dbReference type="InterPro" id="IPR045584">
    <property type="entry name" value="Pilin-like"/>
</dbReference>